<dbReference type="InterPro" id="IPR005225">
    <property type="entry name" value="Small_GTP-bd"/>
</dbReference>
<dbReference type="VEuPathDB" id="AmoebaDB:FDP41_007620"/>
<dbReference type="SMART" id="SM00175">
    <property type="entry name" value="RAB"/>
    <property type="match status" value="1"/>
</dbReference>
<dbReference type="PANTHER" id="PTHR47980">
    <property type="entry name" value="LD44762P"/>
    <property type="match status" value="1"/>
</dbReference>
<dbReference type="RefSeq" id="XP_044568418.1">
    <property type="nucleotide sequence ID" value="XM_044711385.1"/>
</dbReference>
<dbReference type="EMBL" id="VFQX01000004">
    <property type="protein sequence ID" value="KAF0983705.1"/>
    <property type="molecule type" value="Genomic_DNA"/>
</dbReference>
<keyword evidence="2" id="KW-0547">Nucleotide-binding</keyword>
<evidence type="ECO:0000313" key="6">
    <source>
        <dbReference type="EMBL" id="KAF0983705.1"/>
    </source>
</evidence>
<dbReference type="AlphaFoldDB" id="A0A6A5CEK6"/>
<dbReference type="GeneID" id="68114838"/>
<dbReference type="Gene3D" id="3.40.50.300">
    <property type="entry name" value="P-loop containing nucleotide triphosphate hydrolases"/>
    <property type="match status" value="1"/>
</dbReference>
<dbReference type="OrthoDB" id="10286157at2759"/>
<proteinExistence type="inferred from homology"/>
<dbReference type="VEuPathDB" id="AmoebaDB:NfTy_007120"/>
<dbReference type="CDD" id="cd00154">
    <property type="entry name" value="Rab"/>
    <property type="match status" value="1"/>
</dbReference>
<feature type="region of interest" description="Disordered" evidence="5">
    <location>
        <begin position="1"/>
        <end position="49"/>
    </location>
</feature>
<evidence type="ECO:0000256" key="2">
    <source>
        <dbReference type="ARBA" id="ARBA00022741"/>
    </source>
</evidence>
<gene>
    <name evidence="6" type="ORF">FDP41_007620</name>
</gene>
<name>A0A6A5CEK6_NAEFO</name>
<evidence type="ECO:0000256" key="4">
    <source>
        <dbReference type="ARBA" id="ARBA00023288"/>
    </source>
</evidence>
<feature type="compositionally biased region" description="Polar residues" evidence="5">
    <location>
        <begin position="26"/>
        <end position="48"/>
    </location>
</feature>
<dbReference type="InterPro" id="IPR050305">
    <property type="entry name" value="Small_GTPase_Rab"/>
</dbReference>
<dbReference type="PROSITE" id="PS51419">
    <property type="entry name" value="RAB"/>
    <property type="match status" value="1"/>
</dbReference>
<accession>A0A6A5CEK6</accession>
<evidence type="ECO:0000256" key="1">
    <source>
        <dbReference type="ARBA" id="ARBA00006270"/>
    </source>
</evidence>
<dbReference type="VEuPathDB" id="AmoebaDB:NF0015850"/>
<keyword evidence="4" id="KW-0449">Lipoprotein</keyword>
<dbReference type="Pfam" id="PF00071">
    <property type="entry name" value="Ras"/>
    <property type="match status" value="1"/>
</dbReference>
<dbReference type="SMART" id="SM00173">
    <property type="entry name" value="RAS"/>
    <property type="match status" value="1"/>
</dbReference>
<dbReference type="SUPFAM" id="SSF52540">
    <property type="entry name" value="P-loop containing nucleoside triphosphate hydrolases"/>
    <property type="match status" value="1"/>
</dbReference>
<dbReference type="InterPro" id="IPR027417">
    <property type="entry name" value="P-loop_NTPase"/>
</dbReference>
<dbReference type="OMA" id="FTTQHQP"/>
<keyword evidence="7" id="KW-1185">Reference proteome</keyword>
<evidence type="ECO:0000313" key="7">
    <source>
        <dbReference type="Proteomes" id="UP000444721"/>
    </source>
</evidence>
<organism evidence="6 7">
    <name type="scientific">Naegleria fowleri</name>
    <name type="common">Brain eating amoeba</name>
    <dbReference type="NCBI Taxonomy" id="5763"/>
    <lineage>
        <taxon>Eukaryota</taxon>
        <taxon>Discoba</taxon>
        <taxon>Heterolobosea</taxon>
        <taxon>Tetramitia</taxon>
        <taxon>Eutetramitia</taxon>
        <taxon>Vahlkampfiidae</taxon>
        <taxon>Naegleria</taxon>
    </lineage>
</organism>
<dbReference type="FunFam" id="3.40.50.300:FF:001329">
    <property type="entry name" value="Small GTP-binding protein, putative"/>
    <property type="match status" value="1"/>
</dbReference>
<protein>
    <submittedName>
        <fullName evidence="6">Uncharacterized protein</fullName>
    </submittedName>
</protein>
<dbReference type="GO" id="GO:0005525">
    <property type="term" value="F:GTP binding"/>
    <property type="evidence" value="ECO:0007669"/>
    <property type="project" value="UniProtKB-KW"/>
</dbReference>
<dbReference type="InterPro" id="IPR001806">
    <property type="entry name" value="Small_GTPase"/>
</dbReference>
<dbReference type="GO" id="GO:0003924">
    <property type="term" value="F:GTPase activity"/>
    <property type="evidence" value="ECO:0007669"/>
    <property type="project" value="InterPro"/>
</dbReference>
<keyword evidence="3" id="KW-0342">GTP-binding</keyword>
<evidence type="ECO:0000256" key="3">
    <source>
        <dbReference type="ARBA" id="ARBA00023134"/>
    </source>
</evidence>
<evidence type="ECO:0000256" key="5">
    <source>
        <dbReference type="SAM" id="MobiDB-lite"/>
    </source>
</evidence>
<dbReference type="PROSITE" id="PS51421">
    <property type="entry name" value="RAS"/>
    <property type="match status" value="1"/>
</dbReference>
<dbReference type="NCBIfam" id="TIGR00231">
    <property type="entry name" value="small_GTP"/>
    <property type="match status" value="1"/>
</dbReference>
<dbReference type="PRINTS" id="PR00449">
    <property type="entry name" value="RASTRNSFRMNG"/>
</dbReference>
<dbReference type="SMART" id="SM00174">
    <property type="entry name" value="RHO"/>
    <property type="match status" value="1"/>
</dbReference>
<sequence length="251" mass="27632">MGQHSSSEKGAIGSAIMVGEDDDAPEQQQSNQTVTSGKQGGATTSSGGYVSKNKINESIQIVSIEKDNEDEYDFLVKVVLVGDYGVGKTSLAKKISQRGFTTQHQPTIGIDFVVCTLVLNTKETVRLQLWDTAGQEKFKALASSFFRGADGIFIVADVSEKSSFDRIPGFLEDGKKNCSSDVEFIFIASKIDLRTQQLGVMTEPETKNEFRKYDANIPIIETSAKEDKNVEKALLTIIQRIYNKKKEAKQN</sequence>
<reference evidence="6 7" key="1">
    <citation type="journal article" date="2019" name="Sci. Rep.">
        <title>Nanopore sequencing improves the draft genome of the human pathogenic amoeba Naegleria fowleri.</title>
        <authorList>
            <person name="Liechti N."/>
            <person name="Schurch N."/>
            <person name="Bruggmann R."/>
            <person name="Wittwer M."/>
        </authorList>
    </citation>
    <scope>NUCLEOTIDE SEQUENCE [LARGE SCALE GENOMIC DNA]</scope>
    <source>
        <strain evidence="6 7">ATCC 30894</strain>
    </source>
</reference>
<dbReference type="Proteomes" id="UP000444721">
    <property type="component" value="Unassembled WGS sequence"/>
</dbReference>
<comment type="similarity">
    <text evidence="1">Belongs to the small GTPase superfamily. Rab family.</text>
</comment>
<comment type="caution">
    <text evidence="6">The sequence shown here is derived from an EMBL/GenBank/DDBJ whole genome shotgun (WGS) entry which is preliminary data.</text>
</comment>